<dbReference type="Proteomes" id="UP000663827">
    <property type="component" value="Unassembled WGS sequence"/>
</dbReference>
<proteinExistence type="predicted"/>
<accession>A0A8H3HRE0</accession>
<protein>
    <submittedName>
        <fullName evidence="1">Uncharacterized protein</fullName>
    </submittedName>
</protein>
<evidence type="ECO:0000313" key="1">
    <source>
        <dbReference type="EMBL" id="CAE7050342.1"/>
    </source>
</evidence>
<gene>
    <name evidence="1" type="ORF">RDB_LOCUS502</name>
</gene>
<feature type="non-terminal residue" evidence="1">
    <location>
        <position position="190"/>
    </location>
</feature>
<sequence length="190" mass="21752">MLFRVFTSFRSPCAPAGIHTQLALRCLLQRRYCGSVGNLQETSRIPVTLSIYNYTRDSPSGSIRESNKQKARHSTSGSVAIDQDYSFLNSYTIPHSSVPFWSAIRAPRTWEAKPARVKILSRAYSTDQSKSDANSLTTQEPPPKELRTHLEAFFSEYPEFDYDPTKPCTDEFKRLTKGWEKKSEEFQKAR</sequence>
<reference evidence="1" key="1">
    <citation type="submission" date="2021-01" db="EMBL/GenBank/DDBJ databases">
        <authorList>
            <person name="Kaushik A."/>
        </authorList>
    </citation>
    <scope>NUCLEOTIDE SEQUENCE</scope>
    <source>
        <strain evidence="1">AG5</strain>
    </source>
</reference>
<dbReference type="AlphaFoldDB" id="A0A8H3HRE0"/>
<comment type="caution">
    <text evidence="1">The sequence shown here is derived from an EMBL/GenBank/DDBJ whole genome shotgun (WGS) entry which is preliminary data.</text>
</comment>
<dbReference type="EMBL" id="CAJNJQ010000008">
    <property type="protein sequence ID" value="CAE7050342.1"/>
    <property type="molecule type" value="Genomic_DNA"/>
</dbReference>
<evidence type="ECO:0000313" key="2">
    <source>
        <dbReference type="Proteomes" id="UP000663827"/>
    </source>
</evidence>
<name>A0A8H3HRE0_9AGAM</name>
<organism evidence="1 2">
    <name type="scientific">Rhizoctonia solani</name>
    <dbReference type="NCBI Taxonomy" id="456999"/>
    <lineage>
        <taxon>Eukaryota</taxon>
        <taxon>Fungi</taxon>
        <taxon>Dikarya</taxon>
        <taxon>Basidiomycota</taxon>
        <taxon>Agaricomycotina</taxon>
        <taxon>Agaricomycetes</taxon>
        <taxon>Cantharellales</taxon>
        <taxon>Ceratobasidiaceae</taxon>
        <taxon>Rhizoctonia</taxon>
    </lineage>
</organism>